<dbReference type="InterPro" id="IPR015300">
    <property type="entry name" value="DNA-bd_pseudobarrel_sf"/>
</dbReference>
<feature type="region of interest" description="Disordered" evidence="6">
    <location>
        <begin position="133"/>
        <end position="217"/>
    </location>
</feature>
<evidence type="ECO:0000256" key="4">
    <source>
        <dbReference type="ARBA" id="ARBA00023163"/>
    </source>
</evidence>
<evidence type="ECO:0000256" key="1">
    <source>
        <dbReference type="ARBA" id="ARBA00004123"/>
    </source>
</evidence>
<feature type="domain" description="TF-B3" evidence="7">
    <location>
        <begin position="21"/>
        <end position="116"/>
    </location>
</feature>
<dbReference type="PANTHER" id="PTHR31920:SF129">
    <property type="entry name" value="B3 DOMAIN-CONTAINING TRANSCRIPTION FACTOR VRN1-LIKE"/>
    <property type="match status" value="1"/>
</dbReference>
<sequence>MKRRRREDENSITSVDTKPRSFFKLMLSPSSQSIKLRIPEVFASAYEEELCTSTDVVLVVPTGETWKVTITKEDDKLWFREGWRNFVDNYSIDYGYFMLFEYEGNLRFNVHVFDLTTCEISYQCEKEPCQSSLGREQEVPCKREADYTDKEEEEEEEEDDDDDNDDDNDEEEEEEEEDDDDSDGDDDDSDFECLGSPSSSPTSHDESSDHNSDTLVGRRGTSLTRLPVWFGPYKKLMKAVTAGGIPVPKNPFFVADIKAYCLYRSLYLNIPLPFARELLGRKNYCTEYIKLEAADGRHWEVKCIINGSKSMFGRGWIIFARHYGLEVGDVCVFEVISSKPYVLKVQVAKKSLIESTGRKY</sequence>
<evidence type="ECO:0000256" key="5">
    <source>
        <dbReference type="ARBA" id="ARBA00023242"/>
    </source>
</evidence>
<evidence type="ECO:0000313" key="8">
    <source>
        <dbReference type="EMBL" id="KAK9747627.1"/>
    </source>
</evidence>
<dbReference type="InterPro" id="IPR003340">
    <property type="entry name" value="B3_DNA-bd"/>
</dbReference>
<feature type="compositionally biased region" description="Basic and acidic residues" evidence="6">
    <location>
        <begin position="135"/>
        <end position="148"/>
    </location>
</feature>
<dbReference type="EMBL" id="JBDFQZ010000002">
    <property type="protein sequence ID" value="KAK9747627.1"/>
    <property type="molecule type" value="Genomic_DNA"/>
</dbReference>
<keyword evidence="9" id="KW-1185">Reference proteome</keyword>
<evidence type="ECO:0000256" key="6">
    <source>
        <dbReference type="SAM" id="MobiDB-lite"/>
    </source>
</evidence>
<keyword evidence="2" id="KW-0805">Transcription regulation</keyword>
<dbReference type="InterPro" id="IPR050655">
    <property type="entry name" value="Plant_B3_domain"/>
</dbReference>
<dbReference type="PANTHER" id="PTHR31920">
    <property type="entry name" value="B3 DOMAIN-CONTAINING"/>
    <property type="match status" value="1"/>
</dbReference>
<gene>
    <name evidence="8" type="ORF">RND81_02G004200</name>
</gene>
<evidence type="ECO:0000256" key="2">
    <source>
        <dbReference type="ARBA" id="ARBA00023015"/>
    </source>
</evidence>
<dbReference type="Gene3D" id="2.40.330.10">
    <property type="entry name" value="DNA-binding pseudobarrel domain"/>
    <property type="match status" value="2"/>
</dbReference>
<organism evidence="8 9">
    <name type="scientific">Saponaria officinalis</name>
    <name type="common">Common soapwort</name>
    <name type="synonym">Lychnis saponaria</name>
    <dbReference type="NCBI Taxonomy" id="3572"/>
    <lineage>
        <taxon>Eukaryota</taxon>
        <taxon>Viridiplantae</taxon>
        <taxon>Streptophyta</taxon>
        <taxon>Embryophyta</taxon>
        <taxon>Tracheophyta</taxon>
        <taxon>Spermatophyta</taxon>
        <taxon>Magnoliopsida</taxon>
        <taxon>eudicotyledons</taxon>
        <taxon>Gunneridae</taxon>
        <taxon>Pentapetalae</taxon>
        <taxon>Caryophyllales</taxon>
        <taxon>Caryophyllaceae</taxon>
        <taxon>Caryophylleae</taxon>
        <taxon>Saponaria</taxon>
    </lineage>
</organism>
<dbReference type="CDD" id="cd10017">
    <property type="entry name" value="B3_DNA"/>
    <property type="match status" value="2"/>
</dbReference>
<dbReference type="Pfam" id="PF02362">
    <property type="entry name" value="B3"/>
    <property type="match status" value="2"/>
</dbReference>
<dbReference type="AlphaFoldDB" id="A0AAW1MQ24"/>
<accession>A0AAW1MQ24</accession>
<dbReference type="GO" id="GO:0003677">
    <property type="term" value="F:DNA binding"/>
    <property type="evidence" value="ECO:0007669"/>
    <property type="project" value="UniProtKB-KW"/>
</dbReference>
<comment type="subcellular location">
    <subcellularLocation>
        <location evidence="1">Nucleus</location>
    </subcellularLocation>
</comment>
<comment type="caution">
    <text evidence="8">The sequence shown here is derived from an EMBL/GenBank/DDBJ whole genome shotgun (WGS) entry which is preliminary data.</text>
</comment>
<dbReference type="SUPFAM" id="SSF101936">
    <property type="entry name" value="DNA-binding pseudobarrel domain"/>
    <property type="match status" value="2"/>
</dbReference>
<dbReference type="SMART" id="SM01019">
    <property type="entry name" value="B3"/>
    <property type="match status" value="2"/>
</dbReference>
<feature type="compositionally biased region" description="Acidic residues" evidence="6">
    <location>
        <begin position="149"/>
        <end position="191"/>
    </location>
</feature>
<feature type="compositionally biased region" description="Basic and acidic residues" evidence="6">
    <location>
        <begin position="203"/>
        <end position="212"/>
    </location>
</feature>
<reference evidence="8" key="1">
    <citation type="submission" date="2024-03" db="EMBL/GenBank/DDBJ databases">
        <title>WGS assembly of Saponaria officinalis var. Norfolk2.</title>
        <authorList>
            <person name="Jenkins J."/>
            <person name="Shu S."/>
            <person name="Grimwood J."/>
            <person name="Barry K."/>
            <person name="Goodstein D."/>
            <person name="Schmutz J."/>
            <person name="Leebens-Mack J."/>
            <person name="Osbourn A."/>
        </authorList>
    </citation>
    <scope>NUCLEOTIDE SEQUENCE [LARGE SCALE GENOMIC DNA]</scope>
    <source>
        <strain evidence="8">JIC</strain>
    </source>
</reference>
<protein>
    <recommendedName>
        <fullName evidence="7">TF-B3 domain-containing protein</fullName>
    </recommendedName>
</protein>
<dbReference type="Proteomes" id="UP001443914">
    <property type="component" value="Unassembled WGS sequence"/>
</dbReference>
<dbReference type="PROSITE" id="PS50863">
    <property type="entry name" value="B3"/>
    <property type="match status" value="2"/>
</dbReference>
<proteinExistence type="predicted"/>
<keyword evidence="5" id="KW-0539">Nucleus</keyword>
<keyword evidence="4" id="KW-0804">Transcription</keyword>
<evidence type="ECO:0000259" key="7">
    <source>
        <dbReference type="PROSITE" id="PS50863"/>
    </source>
</evidence>
<name>A0AAW1MQ24_SAPOF</name>
<keyword evidence="3" id="KW-0238">DNA-binding</keyword>
<evidence type="ECO:0000313" key="9">
    <source>
        <dbReference type="Proteomes" id="UP001443914"/>
    </source>
</evidence>
<evidence type="ECO:0000256" key="3">
    <source>
        <dbReference type="ARBA" id="ARBA00023125"/>
    </source>
</evidence>
<dbReference type="GO" id="GO:0005634">
    <property type="term" value="C:nucleus"/>
    <property type="evidence" value="ECO:0007669"/>
    <property type="project" value="UniProtKB-SubCell"/>
</dbReference>
<feature type="domain" description="TF-B3" evidence="7">
    <location>
        <begin position="253"/>
        <end position="351"/>
    </location>
</feature>